<keyword evidence="2" id="KW-0472">Membrane</keyword>
<name>A0A402B5Y9_9CHLR</name>
<keyword evidence="4" id="KW-1185">Reference proteome</keyword>
<sequence>MTLIGEFISTYRVIALPFQDPFCELLVAEQNTPLLLVFFPGVTIETQAEKDEFLQKAPRSLQHNGTTIPLQKLGIASNHPYFAAAYTDETQRVLLDYVKAISQALHTVRGQRPADNRARFSALMGILVPIADRNTKIIPPTPDERTEPILAPNTLSHGARNGPHVNMGPTLAGSRPARAPRKLKRWQQGIIIALLLVLLIGSGALLYTFIPAASATVKVTPVQMSLDENYPITVVENTQSDLMFVVGRSIVVTSQQRTQTVNATGKGVHQATRATGVISLSQIQLTKISPTGNYLAISSVRDPAGRSIVTDEEVKITNGGSVSINAHAEPAGDISNIPAHDIDGPIDIVDAITQVPIGTGYLSNGQGFNGGHDAINYTYVKQADIDNATKALNNQLLAGTMDRVKKSIGKAEKSVQAPQCTPTSSSNHKVDDEVANLTVKLSITCKTLVYTEKMLHDQAVKVYQSHGSERFGSDYGVAGDMIVSQPTTSQSGVFMMSVKGIWTYQYTPDRLEAIKHLIAGKKNQDALVLLNERKDMQKVTLTTAGGIGSAVPTAAKDIKIIINKVTGLQAGSTV</sequence>
<keyword evidence="2" id="KW-0812">Transmembrane</keyword>
<accession>A0A402B5Y9</accession>
<proteinExistence type="predicted"/>
<dbReference type="Proteomes" id="UP000287171">
    <property type="component" value="Unassembled WGS sequence"/>
</dbReference>
<dbReference type="InterPro" id="IPR010221">
    <property type="entry name" value="VCBS_dom"/>
</dbReference>
<feature type="transmembrane region" description="Helical" evidence="2">
    <location>
        <begin position="190"/>
        <end position="210"/>
    </location>
</feature>
<evidence type="ECO:0000313" key="4">
    <source>
        <dbReference type="Proteomes" id="UP000287171"/>
    </source>
</evidence>
<feature type="region of interest" description="Disordered" evidence="1">
    <location>
        <begin position="152"/>
        <end position="176"/>
    </location>
</feature>
<evidence type="ECO:0000256" key="2">
    <source>
        <dbReference type="SAM" id="Phobius"/>
    </source>
</evidence>
<evidence type="ECO:0000313" key="3">
    <source>
        <dbReference type="EMBL" id="GCE26747.1"/>
    </source>
</evidence>
<dbReference type="EMBL" id="BIFT01000001">
    <property type="protein sequence ID" value="GCE26747.1"/>
    <property type="molecule type" value="Genomic_DNA"/>
</dbReference>
<evidence type="ECO:0008006" key="5">
    <source>
        <dbReference type="Google" id="ProtNLM"/>
    </source>
</evidence>
<keyword evidence="2" id="KW-1133">Transmembrane helix</keyword>
<dbReference type="OrthoDB" id="137093at2"/>
<evidence type="ECO:0000256" key="1">
    <source>
        <dbReference type="SAM" id="MobiDB-lite"/>
    </source>
</evidence>
<gene>
    <name evidence="3" type="ORF">KDA_22310</name>
</gene>
<dbReference type="NCBIfam" id="TIGR01965">
    <property type="entry name" value="VCBS_repeat"/>
    <property type="match status" value="1"/>
</dbReference>
<dbReference type="AlphaFoldDB" id="A0A402B5Y9"/>
<comment type="caution">
    <text evidence="3">The sequence shown here is derived from an EMBL/GenBank/DDBJ whole genome shotgun (WGS) entry which is preliminary data.</text>
</comment>
<reference evidence="4" key="1">
    <citation type="submission" date="2018-12" db="EMBL/GenBank/DDBJ databases">
        <title>Tengunoibacter tsumagoiensis gen. nov., sp. nov., Dictyobacter kobayashii sp. nov., D. alpinus sp. nov., and D. joshuensis sp. nov. and description of Dictyobacteraceae fam. nov. within the order Ktedonobacterales isolated from Tengu-no-mugimeshi.</title>
        <authorList>
            <person name="Wang C.M."/>
            <person name="Zheng Y."/>
            <person name="Sakai Y."/>
            <person name="Toyoda A."/>
            <person name="Minakuchi Y."/>
            <person name="Abe K."/>
            <person name="Yokota A."/>
            <person name="Yabe S."/>
        </authorList>
    </citation>
    <scope>NUCLEOTIDE SEQUENCE [LARGE SCALE GENOMIC DNA]</scope>
    <source>
        <strain evidence="4">Uno16</strain>
    </source>
</reference>
<dbReference type="RefSeq" id="WP_126627164.1">
    <property type="nucleotide sequence ID" value="NZ_BIFT01000001.1"/>
</dbReference>
<protein>
    <recommendedName>
        <fullName evidence="5">Baseplate protein J-like domain-containing protein</fullName>
    </recommendedName>
</protein>
<organism evidence="3 4">
    <name type="scientific">Dictyobacter alpinus</name>
    <dbReference type="NCBI Taxonomy" id="2014873"/>
    <lineage>
        <taxon>Bacteria</taxon>
        <taxon>Bacillati</taxon>
        <taxon>Chloroflexota</taxon>
        <taxon>Ktedonobacteria</taxon>
        <taxon>Ktedonobacterales</taxon>
        <taxon>Dictyobacteraceae</taxon>
        <taxon>Dictyobacter</taxon>
    </lineage>
</organism>